<evidence type="ECO:0000256" key="3">
    <source>
        <dbReference type="ARBA" id="ARBA00022475"/>
    </source>
</evidence>
<dbReference type="Gene3D" id="2.130.10.130">
    <property type="entry name" value="Integrin alpha, N-terminal"/>
    <property type="match status" value="2"/>
</dbReference>
<feature type="transmembrane region" description="Helical" evidence="9">
    <location>
        <begin position="290"/>
        <end position="322"/>
    </location>
</feature>
<evidence type="ECO:0000256" key="9">
    <source>
        <dbReference type="SAM" id="Phobius"/>
    </source>
</evidence>
<keyword evidence="4 9" id="KW-0812">Transmembrane</keyword>
<dbReference type="InterPro" id="IPR027039">
    <property type="entry name" value="Crtac1"/>
</dbReference>
<keyword evidence="7 9" id="KW-0472">Membrane</keyword>
<feature type="transmembrane region" description="Helical" evidence="9">
    <location>
        <begin position="124"/>
        <end position="149"/>
    </location>
</feature>
<evidence type="ECO:0000256" key="6">
    <source>
        <dbReference type="ARBA" id="ARBA00022989"/>
    </source>
</evidence>
<feature type="transmembrane region" description="Helical" evidence="9">
    <location>
        <begin position="361"/>
        <end position="379"/>
    </location>
</feature>
<dbReference type="InterPro" id="IPR005524">
    <property type="entry name" value="DUF318"/>
</dbReference>
<dbReference type="EMBL" id="CP134146">
    <property type="protein sequence ID" value="WNC67105.1"/>
    <property type="molecule type" value="Genomic_DNA"/>
</dbReference>
<dbReference type="InterPro" id="IPR028994">
    <property type="entry name" value="Integrin_alpha_N"/>
</dbReference>
<dbReference type="PANTHER" id="PTHR16026:SF0">
    <property type="entry name" value="CARTILAGE ACIDIC PROTEIN 1"/>
    <property type="match status" value="1"/>
</dbReference>
<keyword evidence="3" id="KW-1003">Cell membrane</keyword>
<evidence type="ECO:0000259" key="10">
    <source>
        <dbReference type="Pfam" id="PF07593"/>
    </source>
</evidence>
<dbReference type="InterPro" id="IPR013517">
    <property type="entry name" value="FG-GAP"/>
</dbReference>
<dbReference type="PANTHER" id="PTHR16026">
    <property type="entry name" value="CARTILAGE ACIDIC PROTEIN 1"/>
    <property type="match status" value="1"/>
</dbReference>
<evidence type="ECO:0000256" key="7">
    <source>
        <dbReference type="ARBA" id="ARBA00023136"/>
    </source>
</evidence>
<gene>
    <name evidence="11" type="ORF">RI845_11275</name>
</gene>
<feature type="compositionally biased region" description="Polar residues" evidence="8">
    <location>
        <begin position="404"/>
        <end position="413"/>
    </location>
</feature>
<sequence>MIVNTPNVANMQTSASAVVDKRVLLSGLLLLILMISFWSLSRYPALDLKAAMSDTLGVAGGLSFESHYDLSSVKNIIAKIGYTLLNWIHVNERGMLFGLALSIVLLVLLPLVANRLPQGKFSAILSGLMLGIPMGLCVNCAAPIAYGLYKKNVRAEMALVTMLSSPQLNIIVLMMAFSLFPAYLILIKISCSLLLIFFIVPAIVKKFDGESPNFSSLQTSNQSTNQQCEIAQSYSWGQASVWLIKSLFTQATWLLKNVLPLMLLAGVIGATLITLMPWQQVISILPATNGNMFIVAVLALALFALILPVPITFDIILAAVLFANDVPIVYIAILLFTLGSFSIYSWFVLVKAGAIKTASSLALSILVLAVVAGMASDYYQRNYVESDTNNAYRQLLQSPDKGENNQSSVNTKQDNVKPKLDSKKQRILEAKKQFLIENKEQFSAREFTAIQELNTVKENRKLPNRIKTLSPPLVIKNTVDWQAWSGNEQIYYQNLADKRVGQNSSTDLADSPLDFSYKTAEVLGFEYHPKPLYEQFVVPFIQMNSLASGDFNNDGWIDIAVGTYTGVYLYENIGGTFQLASQNKAFEFDDNIVGAVALQDMNNDGWLDLIWSSDKLGGFVAYNQQGDFDHVISLPVDKRIAFAVAFDDINNDGQLDILWGQYFNEWLYNTENQNVLLMQQNGQFIEQGLPGPPGSALTALFSDVTGDGNRELMIGNEFDQADIHYRSVLTHDFESWNDYWPAVPHSTMSIVSADIDNDLTFETYHAQITHNPTSGDLRVPLIKKQDYFDKHCHKNDSQMCVELEQQVKTMSANRRKMAGSCLSIEGDAKFECLALLLTRPNIRDSYEAVQVEERTELCELLASYSTELRDHCVHKLMIIAERKANELQRITQTDQSAGDGNVIKPAKQIKQVGRVNLLYKHNQNSQATEVAKQYGIDITGWAWNAKFADLDGDSWQDLFVVNGYSEQQAMTSNAWYRNINGNKFNEQAADVGLEFFKDMLSYLYIDVDNDGDLDIIGFDIQGHLHSWINNENNNNHIQIELRDSKNNINGIGAKVVIRYGENNSKHQIREVKASGGFLSIDAAIVHFGVKNAEQVQEIEVIDSANVLHTFKGPFETNRRYRLNLK</sequence>
<dbReference type="Pfam" id="PF13517">
    <property type="entry name" value="FG-GAP_3"/>
    <property type="match status" value="2"/>
</dbReference>
<evidence type="ECO:0000256" key="8">
    <source>
        <dbReference type="SAM" id="MobiDB-lite"/>
    </source>
</evidence>
<keyword evidence="12" id="KW-1185">Reference proteome</keyword>
<dbReference type="Proteomes" id="UP001248581">
    <property type="component" value="Chromosome"/>
</dbReference>
<accession>A0ABY9TEF7</accession>
<keyword evidence="5" id="KW-0732">Signal</keyword>
<protein>
    <submittedName>
        <fullName evidence="11">FG-GAP-like repeat-containing protein</fullName>
    </submittedName>
</protein>
<dbReference type="RefSeq" id="WP_348386269.1">
    <property type="nucleotide sequence ID" value="NZ_CP134146.1"/>
</dbReference>
<feature type="transmembrane region" description="Helical" evidence="9">
    <location>
        <begin position="170"/>
        <end position="203"/>
    </location>
</feature>
<dbReference type="Pfam" id="PF03773">
    <property type="entry name" value="ArsP_1"/>
    <property type="match status" value="1"/>
</dbReference>
<feature type="region of interest" description="Disordered" evidence="8">
    <location>
        <begin position="398"/>
        <end position="420"/>
    </location>
</feature>
<feature type="transmembrane region" description="Helical" evidence="9">
    <location>
        <begin position="23"/>
        <end position="40"/>
    </location>
</feature>
<proteinExistence type="inferred from homology"/>
<evidence type="ECO:0000256" key="1">
    <source>
        <dbReference type="ARBA" id="ARBA00004651"/>
    </source>
</evidence>
<evidence type="ECO:0000256" key="5">
    <source>
        <dbReference type="ARBA" id="ARBA00022729"/>
    </source>
</evidence>
<name>A0ABY9TEF7_9GAMM</name>
<feature type="domain" description="ASPIC/UnbV" evidence="10">
    <location>
        <begin position="1050"/>
        <end position="1101"/>
    </location>
</feature>
<evidence type="ECO:0000256" key="2">
    <source>
        <dbReference type="ARBA" id="ARBA00006386"/>
    </source>
</evidence>
<evidence type="ECO:0000313" key="11">
    <source>
        <dbReference type="EMBL" id="WNC67105.1"/>
    </source>
</evidence>
<feature type="transmembrane region" description="Helical" evidence="9">
    <location>
        <begin position="94"/>
        <end position="112"/>
    </location>
</feature>
<keyword evidence="6 9" id="KW-1133">Transmembrane helix</keyword>
<comment type="subcellular location">
    <subcellularLocation>
        <location evidence="1">Cell membrane</location>
        <topology evidence="1">Multi-pass membrane protein</topology>
    </subcellularLocation>
</comment>
<dbReference type="InterPro" id="IPR011519">
    <property type="entry name" value="UnbV_ASPIC"/>
</dbReference>
<reference evidence="12" key="1">
    <citation type="submission" date="2023-09" db="EMBL/GenBank/DDBJ databases">
        <authorList>
            <person name="Li S."/>
            <person name="Li X."/>
            <person name="Zhang C."/>
            <person name="Zhao Z."/>
        </authorList>
    </citation>
    <scope>NUCLEOTIDE SEQUENCE [LARGE SCALE GENOMIC DNA]</scope>
    <source>
        <strain evidence="12">SQ345</strain>
    </source>
</reference>
<organism evidence="11 12">
    <name type="scientific">Thalassotalea nanhaiensis</name>
    <dbReference type="NCBI Taxonomy" id="3065648"/>
    <lineage>
        <taxon>Bacteria</taxon>
        <taxon>Pseudomonadati</taxon>
        <taxon>Pseudomonadota</taxon>
        <taxon>Gammaproteobacteria</taxon>
        <taxon>Alteromonadales</taxon>
        <taxon>Colwelliaceae</taxon>
        <taxon>Thalassotalea</taxon>
    </lineage>
</organism>
<evidence type="ECO:0000313" key="12">
    <source>
        <dbReference type="Proteomes" id="UP001248581"/>
    </source>
</evidence>
<dbReference type="SUPFAM" id="SSF69318">
    <property type="entry name" value="Integrin alpha N-terminal domain"/>
    <property type="match status" value="1"/>
</dbReference>
<feature type="transmembrane region" description="Helical" evidence="9">
    <location>
        <begin position="328"/>
        <end position="349"/>
    </location>
</feature>
<dbReference type="Pfam" id="PF07593">
    <property type="entry name" value="UnbV_ASPIC"/>
    <property type="match status" value="1"/>
</dbReference>
<evidence type="ECO:0000256" key="4">
    <source>
        <dbReference type="ARBA" id="ARBA00022692"/>
    </source>
</evidence>
<comment type="similarity">
    <text evidence="2">Belongs to the UPF0718 family.</text>
</comment>
<feature type="transmembrane region" description="Helical" evidence="9">
    <location>
        <begin position="258"/>
        <end position="278"/>
    </location>
</feature>